<organism evidence="4 5">
    <name type="scientific">Flavobacterium rivuli WB 3.3-2 = DSM 21788</name>
    <dbReference type="NCBI Taxonomy" id="1121895"/>
    <lineage>
        <taxon>Bacteria</taxon>
        <taxon>Pseudomonadati</taxon>
        <taxon>Bacteroidota</taxon>
        <taxon>Flavobacteriia</taxon>
        <taxon>Flavobacteriales</taxon>
        <taxon>Flavobacteriaceae</taxon>
        <taxon>Flavobacterium</taxon>
    </lineage>
</organism>
<dbReference type="NCBIfam" id="TIGR00014">
    <property type="entry name" value="arsC"/>
    <property type="match status" value="1"/>
</dbReference>
<dbReference type="InterPro" id="IPR036249">
    <property type="entry name" value="Thioredoxin-like_sf"/>
</dbReference>
<dbReference type="EMBL" id="JRLX01000001">
    <property type="protein sequence ID" value="KGO88534.1"/>
    <property type="molecule type" value="Genomic_DNA"/>
</dbReference>
<evidence type="ECO:0000256" key="1">
    <source>
        <dbReference type="ARBA" id="ARBA00007198"/>
    </source>
</evidence>
<dbReference type="PANTHER" id="PTHR30041">
    <property type="entry name" value="ARSENATE REDUCTASE"/>
    <property type="match status" value="1"/>
</dbReference>
<accession>A0A0A2M8D4</accession>
<dbReference type="STRING" id="1121895.GCA_000378485_00425"/>
<dbReference type="InterPro" id="IPR006659">
    <property type="entry name" value="Arsenate_reductase"/>
</dbReference>
<dbReference type="PROSITE" id="PS51353">
    <property type="entry name" value="ARSC"/>
    <property type="match status" value="1"/>
</dbReference>
<dbReference type="PANTHER" id="PTHR30041:SF4">
    <property type="entry name" value="ARSENATE REDUCTASE"/>
    <property type="match status" value="1"/>
</dbReference>
<keyword evidence="2" id="KW-0560">Oxidoreductase</keyword>
<comment type="similarity">
    <text evidence="1 3">Belongs to the ArsC family.</text>
</comment>
<dbReference type="Proteomes" id="UP000030152">
    <property type="component" value="Unassembled WGS sequence"/>
</dbReference>
<dbReference type="GO" id="GO:0008794">
    <property type="term" value="F:arsenate reductase (glutaredoxin) activity"/>
    <property type="evidence" value="ECO:0007669"/>
    <property type="project" value="InterPro"/>
</dbReference>
<evidence type="ECO:0000313" key="4">
    <source>
        <dbReference type="EMBL" id="KGO88534.1"/>
    </source>
</evidence>
<proteinExistence type="inferred from homology"/>
<gene>
    <name evidence="4" type="ORF">Q765_01095</name>
</gene>
<sequence length="113" mass="12856">MLTIYHNPRCSKSREGLALLELQDKPFTVIKYLNEPLTKPELTDIITKLGISPLELVRQKEKVWTDTYKGKQLTDDEIIVALVAHPTLIERPIVINGDKAVIARPAERVKEIL</sequence>
<dbReference type="CDD" id="cd03034">
    <property type="entry name" value="ArsC_ArsC"/>
    <property type="match status" value="1"/>
</dbReference>
<dbReference type="AlphaFoldDB" id="A0A0A2M8D4"/>
<name>A0A0A2M8D4_9FLAO</name>
<keyword evidence="5" id="KW-1185">Reference proteome</keyword>
<dbReference type="SUPFAM" id="SSF52833">
    <property type="entry name" value="Thioredoxin-like"/>
    <property type="match status" value="1"/>
</dbReference>
<dbReference type="RefSeq" id="WP_020211547.1">
    <property type="nucleotide sequence ID" value="NZ_JRLX01000001.1"/>
</dbReference>
<dbReference type="InterPro" id="IPR006660">
    <property type="entry name" value="Arsenate_reductase-like"/>
</dbReference>
<dbReference type="OrthoDB" id="9808142at2"/>
<dbReference type="Pfam" id="PF03960">
    <property type="entry name" value="ArsC"/>
    <property type="match status" value="1"/>
</dbReference>
<protein>
    <submittedName>
        <fullName evidence="4">Arsenate reductase</fullName>
    </submittedName>
</protein>
<evidence type="ECO:0000256" key="3">
    <source>
        <dbReference type="PROSITE-ProRule" id="PRU01282"/>
    </source>
</evidence>
<dbReference type="eggNOG" id="COG1393">
    <property type="taxonomic scope" value="Bacteria"/>
</dbReference>
<reference evidence="4 5" key="1">
    <citation type="submission" date="2013-09" db="EMBL/GenBank/DDBJ databases">
        <authorList>
            <person name="Zeng Z."/>
            <person name="Chen C."/>
        </authorList>
    </citation>
    <scope>NUCLEOTIDE SEQUENCE [LARGE SCALE GENOMIC DNA]</scope>
    <source>
        <strain evidence="4 5">WB 3.3-2</strain>
    </source>
</reference>
<evidence type="ECO:0000313" key="5">
    <source>
        <dbReference type="Proteomes" id="UP000030152"/>
    </source>
</evidence>
<comment type="caution">
    <text evidence="4">The sequence shown here is derived from an EMBL/GenBank/DDBJ whole genome shotgun (WGS) entry which is preliminary data.</text>
</comment>
<dbReference type="Gene3D" id="3.40.30.10">
    <property type="entry name" value="Glutaredoxin"/>
    <property type="match status" value="1"/>
</dbReference>
<evidence type="ECO:0000256" key="2">
    <source>
        <dbReference type="ARBA" id="ARBA00023002"/>
    </source>
</evidence>